<comment type="subcellular location">
    <subcellularLocation>
        <location evidence="1">Membrane</location>
        <topology evidence="1">Multi-pass membrane protein</topology>
    </subcellularLocation>
</comment>
<evidence type="ECO:0000256" key="1">
    <source>
        <dbReference type="ARBA" id="ARBA00004141"/>
    </source>
</evidence>
<dbReference type="InterPro" id="IPR013525">
    <property type="entry name" value="ABC2_TM"/>
</dbReference>
<keyword evidence="2 6" id="KW-0812">Transmembrane</keyword>
<feature type="transmembrane region" description="Helical" evidence="6">
    <location>
        <begin position="118"/>
        <end position="139"/>
    </location>
</feature>
<evidence type="ECO:0000256" key="2">
    <source>
        <dbReference type="ARBA" id="ARBA00022692"/>
    </source>
</evidence>
<evidence type="ECO:0000256" key="3">
    <source>
        <dbReference type="ARBA" id="ARBA00022989"/>
    </source>
</evidence>
<keyword evidence="9" id="KW-1185">Reference proteome</keyword>
<dbReference type="Proteomes" id="UP000297403">
    <property type="component" value="Unassembled WGS sequence"/>
</dbReference>
<accession>A0AAQ2C917</accession>
<feature type="transmembrane region" description="Helical" evidence="6">
    <location>
        <begin position="205"/>
        <end position="223"/>
    </location>
</feature>
<dbReference type="EMBL" id="SOFY01000011">
    <property type="protein sequence ID" value="TFC52180.1"/>
    <property type="molecule type" value="Genomic_DNA"/>
</dbReference>
<feature type="region of interest" description="Disordered" evidence="5">
    <location>
        <begin position="150"/>
        <end position="171"/>
    </location>
</feature>
<evidence type="ECO:0000256" key="6">
    <source>
        <dbReference type="SAM" id="Phobius"/>
    </source>
</evidence>
<dbReference type="PANTHER" id="PTHR43229:SF2">
    <property type="entry name" value="NODULATION PROTEIN J"/>
    <property type="match status" value="1"/>
</dbReference>
<feature type="domain" description="ABC-2 type transporter transmembrane" evidence="7">
    <location>
        <begin position="236"/>
        <end position="431"/>
    </location>
</feature>
<comment type="caution">
    <text evidence="8">The sequence shown here is derived from an EMBL/GenBank/DDBJ whole genome shotgun (WGS) entry which is preliminary data.</text>
</comment>
<gene>
    <name evidence="8" type="ORF">E3O49_02585</name>
</gene>
<name>A0AAQ2C917_9MICO</name>
<keyword evidence="4 6" id="KW-0472">Membrane</keyword>
<evidence type="ECO:0000256" key="5">
    <source>
        <dbReference type="SAM" id="MobiDB-lite"/>
    </source>
</evidence>
<reference evidence="8 9" key="1">
    <citation type="submission" date="2019-03" db="EMBL/GenBank/DDBJ databases">
        <title>Genomics of glacier-inhabiting Cryobacterium strains.</title>
        <authorList>
            <person name="Liu Q."/>
            <person name="Xin Y.-H."/>
        </authorList>
    </citation>
    <scope>NUCLEOTIDE SEQUENCE [LARGE SCALE GENOMIC DNA]</scope>
    <source>
        <strain evidence="9">TMT1-22</strain>
    </source>
</reference>
<proteinExistence type="predicted"/>
<keyword evidence="3 6" id="KW-1133">Transmembrane helix</keyword>
<feature type="transmembrane region" description="Helical" evidence="6">
    <location>
        <begin position="61"/>
        <end position="79"/>
    </location>
</feature>
<dbReference type="Pfam" id="PF12698">
    <property type="entry name" value="ABC2_membrane_3"/>
    <property type="match status" value="2"/>
</dbReference>
<dbReference type="InterPro" id="IPR051784">
    <property type="entry name" value="Nod_factor_ABC_transporter"/>
</dbReference>
<dbReference type="GO" id="GO:0016020">
    <property type="term" value="C:membrane"/>
    <property type="evidence" value="ECO:0007669"/>
    <property type="project" value="UniProtKB-SubCell"/>
</dbReference>
<dbReference type="PANTHER" id="PTHR43229">
    <property type="entry name" value="NODULATION PROTEIN J"/>
    <property type="match status" value="1"/>
</dbReference>
<evidence type="ECO:0000313" key="9">
    <source>
        <dbReference type="Proteomes" id="UP000297403"/>
    </source>
</evidence>
<feature type="transmembrane region" description="Helical" evidence="6">
    <location>
        <begin position="281"/>
        <end position="314"/>
    </location>
</feature>
<sequence length="441" mass="45173">MLYSTASLLLTLGVAVLGYDVQLRAEVLPALTVTLLVGIAAFAALGLAIAAVSSTAALGQALSIGSAIVLAFISGLFFVGGELPAGLTRIASVFPLKPYADALTDQFDPYATGAGWDLPALGILLAWGLAGAVVASRAFRWEPRADRPGATRVRAARRPGDAATAATSATSTTAATSVGRPSAARLVFDQARAANRATWRDPGSVLLVLVPVGLYGLFLTVFGGSVQPMGGIPFAIFYAASMITWGTGTAVFMNMPEALARARDRGVLKRLRGTPLPARHYLAGGTVAGLGLTLLVAVLGLTLLVAVLVLSVGAVFFGLRIPAAGLALELVVIIVGTPSIAACGFLLAALVPNSLAVGAVGLMVLFVLAFFSDIFLVGAGPEWMGAVGSVFPLRNLQNALTAAWDPAGPVVAWGNLAVLAAWSAGAGALAVRFFRWDPRRS</sequence>
<protein>
    <submittedName>
        <fullName evidence="8">ABC transporter permease</fullName>
    </submittedName>
</protein>
<feature type="domain" description="ABC-2 type transporter transmembrane" evidence="7">
    <location>
        <begin position="3"/>
        <end position="134"/>
    </location>
</feature>
<organism evidence="8 9">
    <name type="scientific">Cryobacterium shii</name>
    <dbReference type="NCBI Taxonomy" id="1259235"/>
    <lineage>
        <taxon>Bacteria</taxon>
        <taxon>Bacillati</taxon>
        <taxon>Actinomycetota</taxon>
        <taxon>Actinomycetes</taxon>
        <taxon>Micrococcales</taxon>
        <taxon>Microbacteriaceae</taxon>
        <taxon>Cryobacterium</taxon>
    </lineage>
</organism>
<feature type="transmembrane region" description="Helical" evidence="6">
    <location>
        <begin position="28"/>
        <end position="49"/>
    </location>
</feature>
<evidence type="ECO:0000259" key="7">
    <source>
        <dbReference type="Pfam" id="PF12698"/>
    </source>
</evidence>
<feature type="transmembrane region" description="Helical" evidence="6">
    <location>
        <begin position="355"/>
        <end position="377"/>
    </location>
</feature>
<evidence type="ECO:0000256" key="4">
    <source>
        <dbReference type="ARBA" id="ARBA00023136"/>
    </source>
</evidence>
<dbReference type="GO" id="GO:0140359">
    <property type="term" value="F:ABC-type transporter activity"/>
    <property type="evidence" value="ECO:0007669"/>
    <property type="project" value="InterPro"/>
</dbReference>
<feature type="transmembrane region" description="Helical" evidence="6">
    <location>
        <begin position="235"/>
        <end position="260"/>
    </location>
</feature>
<dbReference type="AlphaFoldDB" id="A0AAQ2C917"/>
<feature type="transmembrane region" description="Helical" evidence="6">
    <location>
        <begin position="326"/>
        <end position="348"/>
    </location>
</feature>
<evidence type="ECO:0000313" key="8">
    <source>
        <dbReference type="EMBL" id="TFC52180.1"/>
    </source>
</evidence>
<feature type="transmembrane region" description="Helical" evidence="6">
    <location>
        <begin position="410"/>
        <end position="434"/>
    </location>
</feature>
<feature type="compositionally biased region" description="Low complexity" evidence="5">
    <location>
        <begin position="161"/>
        <end position="171"/>
    </location>
</feature>